<proteinExistence type="predicted"/>
<keyword evidence="3" id="KW-1185">Reference proteome</keyword>
<reference evidence="2" key="1">
    <citation type="journal article" date="2022" name="Int. J. Syst. Evol. Microbiol.">
        <title>Pseudomonas aegrilactucae sp. nov. and Pseudomonas morbosilactucae sp. nov., pathogens causing bacterial rot of lettuce in Japan.</title>
        <authorList>
            <person name="Sawada H."/>
            <person name="Fujikawa T."/>
            <person name="Satou M."/>
        </authorList>
    </citation>
    <scope>NUCLEOTIDE SEQUENCE</scope>
    <source>
        <strain evidence="2">0166_1</strain>
    </source>
</reference>
<dbReference type="Proteomes" id="UP001162834">
    <property type="component" value="Chromosome"/>
</dbReference>
<organism evidence="2 3">
    <name type="scientific">Capillimicrobium parvum</name>
    <dbReference type="NCBI Taxonomy" id="2884022"/>
    <lineage>
        <taxon>Bacteria</taxon>
        <taxon>Bacillati</taxon>
        <taxon>Actinomycetota</taxon>
        <taxon>Thermoleophilia</taxon>
        <taxon>Solirubrobacterales</taxon>
        <taxon>Capillimicrobiaceae</taxon>
        <taxon>Capillimicrobium</taxon>
    </lineage>
</organism>
<dbReference type="EMBL" id="CP087164">
    <property type="protein sequence ID" value="UGS35270.1"/>
    <property type="molecule type" value="Genomic_DNA"/>
</dbReference>
<evidence type="ECO:0000256" key="1">
    <source>
        <dbReference type="SAM" id="MobiDB-lite"/>
    </source>
</evidence>
<name>A0A9E6XVK7_9ACTN</name>
<evidence type="ECO:0000313" key="2">
    <source>
        <dbReference type="EMBL" id="UGS35270.1"/>
    </source>
</evidence>
<feature type="compositionally biased region" description="Basic and acidic residues" evidence="1">
    <location>
        <begin position="17"/>
        <end position="27"/>
    </location>
</feature>
<protein>
    <submittedName>
        <fullName evidence="2">Uncharacterized protein</fullName>
    </submittedName>
</protein>
<accession>A0A9E6XVK7</accession>
<gene>
    <name evidence="2" type="ORF">DSM104329_01657</name>
</gene>
<evidence type="ECO:0000313" key="3">
    <source>
        <dbReference type="Proteomes" id="UP001162834"/>
    </source>
</evidence>
<sequence length="104" mass="11228">MFPSFFHHATRSYHPADPARRRARGDDLGQPVTIRVSELREPALERLAALDGAPLPAGPRLIAEIGGRPIAAVGLRGGEAVADPFERSAPFVELLRVRAGQLAR</sequence>
<dbReference type="RefSeq" id="WP_259314959.1">
    <property type="nucleotide sequence ID" value="NZ_CP087164.1"/>
</dbReference>
<dbReference type="AlphaFoldDB" id="A0A9E6XVK7"/>
<dbReference type="KEGG" id="sbae:DSM104329_01657"/>
<feature type="region of interest" description="Disordered" evidence="1">
    <location>
        <begin position="1"/>
        <end position="28"/>
    </location>
</feature>